<dbReference type="Proteomes" id="UP001165136">
    <property type="component" value="Unassembled WGS sequence"/>
</dbReference>
<dbReference type="RefSeq" id="WP_211246389.1">
    <property type="nucleotide sequence ID" value="NZ_BSTI01000011.1"/>
</dbReference>
<organism evidence="1 2">
    <name type="scientific">Amycolatopsis taiwanensis</name>
    <dbReference type="NCBI Taxonomy" id="342230"/>
    <lineage>
        <taxon>Bacteria</taxon>
        <taxon>Bacillati</taxon>
        <taxon>Actinomycetota</taxon>
        <taxon>Actinomycetes</taxon>
        <taxon>Pseudonocardiales</taxon>
        <taxon>Pseudonocardiaceae</taxon>
        <taxon>Amycolatopsis</taxon>
    </lineage>
</organism>
<gene>
    <name evidence="1" type="ORF">Atai01_49900</name>
</gene>
<accession>A0A9W6R3V8</accession>
<proteinExistence type="predicted"/>
<dbReference type="EMBL" id="BSTI01000011">
    <property type="protein sequence ID" value="GLY68371.1"/>
    <property type="molecule type" value="Genomic_DNA"/>
</dbReference>
<evidence type="ECO:0000313" key="1">
    <source>
        <dbReference type="EMBL" id="GLY68371.1"/>
    </source>
</evidence>
<reference evidence="1" key="1">
    <citation type="submission" date="2023-03" db="EMBL/GenBank/DDBJ databases">
        <title>Amycolatopsis taiwanensis NBRC 103393.</title>
        <authorList>
            <person name="Ichikawa N."/>
            <person name="Sato H."/>
            <person name="Tonouchi N."/>
        </authorList>
    </citation>
    <scope>NUCLEOTIDE SEQUENCE</scope>
    <source>
        <strain evidence="1">NBRC 103393</strain>
    </source>
</reference>
<dbReference type="AlphaFoldDB" id="A0A9W6R3V8"/>
<sequence>MTLPRKGSRLITVGDAVYRWRVRHKPTYNQGNGWSSMTFAVELAENPGNALRVVLPYTRPDNWLLEQSMGVSPGLVAHCIYRAISKGWTPDRPGSAHRLELTRGELSPPHPAMAVTYTWVAEHQDELLDARES</sequence>
<keyword evidence="2" id="KW-1185">Reference proteome</keyword>
<name>A0A9W6R3V8_9PSEU</name>
<protein>
    <submittedName>
        <fullName evidence="1">Uncharacterized protein</fullName>
    </submittedName>
</protein>
<comment type="caution">
    <text evidence="1">The sequence shown here is derived from an EMBL/GenBank/DDBJ whole genome shotgun (WGS) entry which is preliminary data.</text>
</comment>
<evidence type="ECO:0000313" key="2">
    <source>
        <dbReference type="Proteomes" id="UP001165136"/>
    </source>
</evidence>